<dbReference type="RefSeq" id="WP_345191000.1">
    <property type="nucleotide sequence ID" value="NZ_BAABJJ010000014.1"/>
</dbReference>
<evidence type="ECO:0000313" key="2">
    <source>
        <dbReference type="Proteomes" id="UP001501302"/>
    </source>
</evidence>
<sequence length="50" mass="5846">MIEVILTSFKFNKELKRIYNKITKGIELFSDGILNFKKENSKIKKGPKNT</sequence>
<evidence type="ECO:0000313" key="1">
    <source>
        <dbReference type="EMBL" id="GAA4941873.1"/>
    </source>
</evidence>
<accession>A0ABP9GFU6</accession>
<protein>
    <submittedName>
        <fullName evidence="1">Uncharacterized protein</fullName>
    </submittedName>
</protein>
<name>A0ABP9GFU6_9FLAO</name>
<dbReference type="Proteomes" id="UP001501302">
    <property type="component" value="Unassembled WGS sequence"/>
</dbReference>
<proteinExistence type="predicted"/>
<gene>
    <name evidence="1" type="ORF">GCM10023314_13620</name>
</gene>
<organism evidence="1 2">
    <name type="scientific">Algibacter agarivorans</name>
    <dbReference type="NCBI Taxonomy" id="1109741"/>
    <lineage>
        <taxon>Bacteria</taxon>
        <taxon>Pseudomonadati</taxon>
        <taxon>Bacteroidota</taxon>
        <taxon>Flavobacteriia</taxon>
        <taxon>Flavobacteriales</taxon>
        <taxon>Flavobacteriaceae</taxon>
        <taxon>Algibacter</taxon>
    </lineage>
</organism>
<reference evidence="2" key="1">
    <citation type="journal article" date="2019" name="Int. J. Syst. Evol. Microbiol.">
        <title>The Global Catalogue of Microorganisms (GCM) 10K type strain sequencing project: providing services to taxonomists for standard genome sequencing and annotation.</title>
        <authorList>
            <consortium name="The Broad Institute Genomics Platform"/>
            <consortium name="The Broad Institute Genome Sequencing Center for Infectious Disease"/>
            <person name="Wu L."/>
            <person name="Ma J."/>
        </authorList>
    </citation>
    <scope>NUCLEOTIDE SEQUENCE [LARGE SCALE GENOMIC DNA]</scope>
    <source>
        <strain evidence="2">JCM 18285</strain>
    </source>
</reference>
<dbReference type="EMBL" id="BAABJJ010000014">
    <property type="protein sequence ID" value="GAA4941873.1"/>
    <property type="molecule type" value="Genomic_DNA"/>
</dbReference>
<comment type="caution">
    <text evidence="1">The sequence shown here is derived from an EMBL/GenBank/DDBJ whole genome shotgun (WGS) entry which is preliminary data.</text>
</comment>
<keyword evidence="2" id="KW-1185">Reference proteome</keyword>